<sequence length="84" mass="8887">MPKKGCSTIGDHASLGPTKSETYSDKPVYCREPAFFLGGDFPKELGKGPMGPNINGIFGIGPPGSSVFSALKTFTPTLWNLVKP</sequence>
<proteinExistence type="predicted"/>
<evidence type="ECO:0000313" key="3">
    <source>
        <dbReference type="Proteomes" id="UP000285860"/>
    </source>
</evidence>
<organism evidence="2 3">
    <name type="scientific">Fusarium oxysporum</name>
    <name type="common">Fusarium vascular wilt</name>
    <dbReference type="NCBI Taxonomy" id="5507"/>
    <lineage>
        <taxon>Eukaryota</taxon>
        <taxon>Fungi</taxon>
        <taxon>Dikarya</taxon>
        <taxon>Ascomycota</taxon>
        <taxon>Pezizomycotina</taxon>
        <taxon>Sordariomycetes</taxon>
        <taxon>Hypocreomycetidae</taxon>
        <taxon>Hypocreales</taxon>
        <taxon>Nectriaceae</taxon>
        <taxon>Fusarium</taxon>
        <taxon>Fusarium oxysporum species complex</taxon>
    </lineage>
</organism>
<dbReference type="EMBL" id="MRCY01000001">
    <property type="protein sequence ID" value="RKL25805.1"/>
    <property type="molecule type" value="Genomic_DNA"/>
</dbReference>
<name>A0A420S942_FUSOX</name>
<feature type="region of interest" description="Disordered" evidence="1">
    <location>
        <begin position="1"/>
        <end position="22"/>
    </location>
</feature>
<evidence type="ECO:0000313" key="2">
    <source>
        <dbReference type="EMBL" id="RKL25805.1"/>
    </source>
</evidence>
<dbReference type="Proteomes" id="UP000285860">
    <property type="component" value="Unassembled WGS sequence"/>
</dbReference>
<gene>
    <name evidence="2" type="ORF">BFJ68_g432</name>
</gene>
<reference evidence="2 3" key="1">
    <citation type="journal article" date="2018" name="Sci. Rep.">
        <title>Characterisation of pathogen-specific regions and novel effector candidates in Fusarium oxysporum f. sp. cepae.</title>
        <authorList>
            <person name="Armitage A.D."/>
            <person name="Taylor A."/>
            <person name="Sobczyk M.K."/>
            <person name="Baxter L."/>
            <person name="Greenfield B.P."/>
            <person name="Bates H.J."/>
            <person name="Wilson F."/>
            <person name="Jackson A.C."/>
            <person name="Ott S."/>
            <person name="Harrison R.J."/>
            <person name="Clarkson J.P."/>
        </authorList>
    </citation>
    <scope>NUCLEOTIDE SEQUENCE [LARGE SCALE GENOMIC DNA]</scope>
    <source>
        <strain evidence="2 3">Fo_A28</strain>
    </source>
</reference>
<dbReference type="AlphaFoldDB" id="A0A420S942"/>
<protein>
    <submittedName>
        <fullName evidence="2">Uncharacterized protein</fullName>
    </submittedName>
</protein>
<accession>A0A420S942</accession>
<evidence type="ECO:0000256" key="1">
    <source>
        <dbReference type="SAM" id="MobiDB-lite"/>
    </source>
</evidence>
<comment type="caution">
    <text evidence="2">The sequence shown here is derived from an EMBL/GenBank/DDBJ whole genome shotgun (WGS) entry which is preliminary data.</text>
</comment>